<accession>A0ABU1E8D6</accession>
<keyword evidence="1" id="KW-0812">Transmembrane</keyword>
<name>A0ABU1E8D6_9FLAO</name>
<dbReference type="EMBL" id="JAVIXS010000018">
    <property type="protein sequence ID" value="MDR4954048.1"/>
    <property type="molecule type" value="Genomic_DNA"/>
</dbReference>
<evidence type="ECO:0000313" key="2">
    <source>
        <dbReference type="EMBL" id="MDR4954048.1"/>
    </source>
</evidence>
<dbReference type="PROSITE" id="PS51257">
    <property type="entry name" value="PROKAR_LIPOPROTEIN"/>
    <property type="match status" value="1"/>
</dbReference>
<dbReference type="Proteomes" id="UP001260959">
    <property type="component" value="Unassembled WGS sequence"/>
</dbReference>
<keyword evidence="3" id="KW-1185">Reference proteome</keyword>
<keyword evidence="1" id="KW-1133">Transmembrane helix</keyword>
<protein>
    <recommendedName>
        <fullName evidence="4">Lipoprotein</fullName>
    </recommendedName>
</protein>
<evidence type="ECO:0008006" key="4">
    <source>
        <dbReference type="Google" id="ProtNLM"/>
    </source>
</evidence>
<comment type="caution">
    <text evidence="2">The sequence shown here is derived from an EMBL/GenBank/DDBJ whole genome shotgun (WGS) entry which is preliminary data.</text>
</comment>
<evidence type="ECO:0000256" key="1">
    <source>
        <dbReference type="SAM" id="Phobius"/>
    </source>
</evidence>
<proteinExistence type="predicted"/>
<evidence type="ECO:0000313" key="3">
    <source>
        <dbReference type="Proteomes" id="UP001260959"/>
    </source>
</evidence>
<sequence length="154" mass="17969">MNTKFYTSSLIVWMLVIGLYSCSSNKKYYYQDISKATKENMIFQENYYKEAKGSFLRNNNQILLVFNGEAFADSKVTINNKDTLLFKKSNSTKCLGMKLYVIDKSNKKVKLMSTKKKSIVIPVKKEYNYVEINGSFNNKWAITYSEFFPLIKCE</sequence>
<gene>
    <name evidence="2" type="ORF">REB14_17865</name>
</gene>
<reference evidence="2 3" key="1">
    <citation type="submission" date="2023-08" db="EMBL/GenBank/DDBJ databases">
        <authorList>
            <person name="Maltman C."/>
        </authorList>
    </citation>
    <scope>NUCLEOTIDE SEQUENCE [LARGE SCALE GENOMIC DNA]</scope>
    <source>
        <strain evidence="2 3">ES2</strain>
    </source>
</reference>
<keyword evidence="1" id="KW-0472">Membrane</keyword>
<dbReference type="RefSeq" id="WP_309522874.1">
    <property type="nucleotide sequence ID" value="NZ_JAVIXS010000018.1"/>
</dbReference>
<organism evidence="2 3">
    <name type="scientific">Chryseobacterium metallicongregator</name>
    <dbReference type="NCBI Taxonomy" id="3073042"/>
    <lineage>
        <taxon>Bacteria</taxon>
        <taxon>Pseudomonadati</taxon>
        <taxon>Bacteroidota</taxon>
        <taxon>Flavobacteriia</taxon>
        <taxon>Flavobacteriales</taxon>
        <taxon>Weeksellaceae</taxon>
        <taxon>Chryseobacterium group</taxon>
        <taxon>Chryseobacterium</taxon>
    </lineage>
</organism>
<feature type="transmembrane region" description="Helical" evidence="1">
    <location>
        <begin position="6"/>
        <end position="23"/>
    </location>
</feature>